<proteinExistence type="predicted"/>
<reference evidence="2 3" key="1">
    <citation type="submission" date="2019-02" db="EMBL/GenBank/DDBJ databases">
        <title>Deep-cultivation of Planctomycetes and their phenomic and genomic characterization uncovers novel biology.</title>
        <authorList>
            <person name="Wiegand S."/>
            <person name="Jogler M."/>
            <person name="Boedeker C."/>
            <person name="Pinto D."/>
            <person name="Vollmers J."/>
            <person name="Rivas-Marin E."/>
            <person name="Kohn T."/>
            <person name="Peeters S.H."/>
            <person name="Heuer A."/>
            <person name="Rast P."/>
            <person name="Oberbeckmann S."/>
            <person name="Bunk B."/>
            <person name="Jeske O."/>
            <person name="Meyerdierks A."/>
            <person name="Storesund J.E."/>
            <person name="Kallscheuer N."/>
            <person name="Luecker S."/>
            <person name="Lage O.M."/>
            <person name="Pohl T."/>
            <person name="Merkel B.J."/>
            <person name="Hornburger P."/>
            <person name="Mueller R.-W."/>
            <person name="Bruemmer F."/>
            <person name="Labrenz M."/>
            <person name="Spormann A.M."/>
            <person name="Op Den Camp H."/>
            <person name="Overmann J."/>
            <person name="Amann R."/>
            <person name="Jetten M.S.M."/>
            <person name="Mascher T."/>
            <person name="Medema M.H."/>
            <person name="Devos D.P."/>
            <person name="Kaster A.-K."/>
            <person name="Ovreas L."/>
            <person name="Rohde M."/>
            <person name="Galperin M.Y."/>
            <person name="Jogler C."/>
        </authorList>
    </citation>
    <scope>NUCLEOTIDE SEQUENCE [LARGE SCALE GENOMIC DNA]</scope>
    <source>
        <strain evidence="2 3">Poly51</strain>
    </source>
</reference>
<comment type="caution">
    <text evidence="2">The sequence shown here is derived from an EMBL/GenBank/DDBJ whole genome shotgun (WGS) entry which is preliminary data.</text>
</comment>
<gene>
    <name evidence="2" type="ORF">Poly51_31010</name>
</gene>
<dbReference type="EMBL" id="SJPW01000004">
    <property type="protein sequence ID" value="TWU54384.1"/>
    <property type="molecule type" value="Genomic_DNA"/>
</dbReference>
<protein>
    <submittedName>
        <fullName evidence="2">Uncharacterized protein</fullName>
    </submittedName>
</protein>
<evidence type="ECO:0000313" key="3">
    <source>
        <dbReference type="Proteomes" id="UP000318288"/>
    </source>
</evidence>
<feature type="compositionally biased region" description="Basic and acidic residues" evidence="1">
    <location>
        <begin position="1"/>
        <end position="20"/>
    </location>
</feature>
<dbReference type="Proteomes" id="UP000318288">
    <property type="component" value="Unassembled WGS sequence"/>
</dbReference>
<evidence type="ECO:0000256" key="1">
    <source>
        <dbReference type="SAM" id="MobiDB-lite"/>
    </source>
</evidence>
<feature type="region of interest" description="Disordered" evidence="1">
    <location>
        <begin position="1"/>
        <end position="24"/>
    </location>
</feature>
<accession>A0A5C6F1B8</accession>
<evidence type="ECO:0000313" key="2">
    <source>
        <dbReference type="EMBL" id="TWU54384.1"/>
    </source>
</evidence>
<keyword evidence="3" id="KW-1185">Reference proteome</keyword>
<dbReference type="AlphaFoldDB" id="A0A5C6F1B8"/>
<organism evidence="2 3">
    <name type="scientific">Rubripirellula tenax</name>
    <dbReference type="NCBI Taxonomy" id="2528015"/>
    <lineage>
        <taxon>Bacteria</taxon>
        <taxon>Pseudomonadati</taxon>
        <taxon>Planctomycetota</taxon>
        <taxon>Planctomycetia</taxon>
        <taxon>Pirellulales</taxon>
        <taxon>Pirellulaceae</taxon>
        <taxon>Rubripirellula</taxon>
    </lineage>
</organism>
<name>A0A5C6F1B8_9BACT</name>
<sequence>MATSARESDLENHTNNEKSEPSTVHASYVGEMLHGPRWRWVRANRLARKLEMKSDLQDDEFTLSAARWLQTSKDGHVTHRHTTEHDFTGAVEIHENAELRLQVEARLLSKQPTERIAALSNVSSHAVETYIQLFFDVIGKMNARSWIASHVFDGHNGEPVSLTSVILQNSYRGGPIVCEHYLVHYRFVGVGIHHDMSTEVGRQRVQLELDFQSFQPMQNLSLRQVSALHQLGSDEEFSRPTTGGLRFETDQRVLDELAHWVLHDHQESQIKTDDGFEEIEKCWPSPEDVA</sequence>